<protein>
    <recommendedName>
        <fullName evidence="8">Cyclin-like domain-containing protein</fullName>
    </recommendedName>
</protein>
<name>A0A2K3DJ29_CHLRE</name>
<dbReference type="PANTHER" id="PTHR10026">
    <property type="entry name" value="CYCLIN"/>
    <property type="match status" value="1"/>
</dbReference>
<dbReference type="Pfam" id="PF00134">
    <property type="entry name" value="Cyclin_N"/>
    <property type="match status" value="1"/>
</dbReference>
<dbReference type="KEGG" id="cre:CHLRE_07g321650v5"/>
<feature type="compositionally biased region" description="Basic and acidic residues" evidence="3">
    <location>
        <begin position="452"/>
        <end position="509"/>
    </location>
</feature>
<feature type="region of interest" description="Disordered" evidence="3">
    <location>
        <begin position="364"/>
        <end position="524"/>
    </location>
</feature>
<feature type="compositionally biased region" description="Gly residues" evidence="3">
    <location>
        <begin position="376"/>
        <end position="394"/>
    </location>
</feature>
<dbReference type="GO" id="GO:0016538">
    <property type="term" value="F:cyclin-dependent protein serine/threonine kinase regulator activity"/>
    <property type="evidence" value="ECO:0000318"/>
    <property type="project" value="GO_Central"/>
</dbReference>
<dbReference type="SMART" id="SM00385">
    <property type="entry name" value="CYCLIN"/>
    <property type="match status" value="2"/>
</dbReference>
<dbReference type="Gramene" id="PNW80537">
    <property type="protein sequence ID" value="PNW80537"/>
    <property type="gene ID" value="CHLRE_07g321650v5"/>
</dbReference>
<evidence type="ECO:0000256" key="1">
    <source>
        <dbReference type="ARBA" id="ARBA00023127"/>
    </source>
</evidence>
<dbReference type="OrthoDB" id="10264655at2759"/>
<dbReference type="Gene3D" id="1.10.472.10">
    <property type="entry name" value="Cyclin-like"/>
    <property type="match status" value="2"/>
</dbReference>
<evidence type="ECO:0000259" key="5">
    <source>
        <dbReference type="SMART" id="SM01332"/>
    </source>
</evidence>
<feature type="region of interest" description="Disordered" evidence="3">
    <location>
        <begin position="273"/>
        <end position="311"/>
    </location>
</feature>
<dbReference type="FunFam" id="1.10.472.10:FF:000031">
    <property type="entry name" value="cyclin-L1-1-like isoform X1"/>
    <property type="match status" value="1"/>
</dbReference>
<feature type="domain" description="Cyclin C-terminal" evidence="5">
    <location>
        <begin position="153"/>
        <end position="265"/>
    </location>
</feature>
<dbReference type="Pfam" id="PF21797">
    <property type="entry name" value="CycT2-like_C"/>
    <property type="match status" value="1"/>
</dbReference>
<keyword evidence="1 2" id="KW-0195">Cyclin</keyword>
<comment type="similarity">
    <text evidence="2">Belongs to the cyclin family.</text>
</comment>
<dbReference type="SUPFAM" id="SSF47954">
    <property type="entry name" value="Cyclin-like"/>
    <property type="match status" value="2"/>
</dbReference>
<evidence type="ECO:0000256" key="3">
    <source>
        <dbReference type="SAM" id="MobiDB-lite"/>
    </source>
</evidence>
<evidence type="ECO:0000313" key="6">
    <source>
        <dbReference type="EMBL" id="PNW80537.1"/>
    </source>
</evidence>
<organism evidence="6 7">
    <name type="scientific">Chlamydomonas reinhardtii</name>
    <name type="common">Chlamydomonas smithii</name>
    <dbReference type="NCBI Taxonomy" id="3055"/>
    <lineage>
        <taxon>Eukaryota</taxon>
        <taxon>Viridiplantae</taxon>
        <taxon>Chlorophyta</taxon>
        <taxon>core chlorophytes</taxon>
        <taxon>Chlorophyceae</taxon>
        <taxon>CS clade</taxon>
        <taxon>Chlamydomonadales</taxon>
        <taxon>Chlamydomonadaceae</taxon>
        <taxon>Chlamydomonas</taxon>
    </lineage>
</organism>
<dbReference type="PIRSF" id="PIRSF036580">
    <property type="entry name" value="Cyclin_L"/>
    <property type="match status" value="1"/>
</dbReference>
<feature type="compositionally biased region" description="Low complexity" evidence="3">
    <location>
        <begin position="302"/>
        <end position="311"/>
    </location>
</feature>
<dbReference type="InterPro" id="IPR043198">
    <property type="entry name" value="Cyclin/Ssn8"/>
</dbReference>
<dbReference type="InterPro" id="IPR013763">
    <property type="entry name" value="Cyclin-like_dom"/>
</dbReference>
<evidence type="ECO:0000259" key="4">
    <source>
        <dbReference type="SMART" id="SM00385"/>
    </source>
</evidence>
<reference evidence="6 7" key="1">
    <citation type="journal article" date="2007" name="Science">
        <title>The Chlamydomonas genome reveals the evolution of key animal and plant functions.</title>
        <authorList>
            <person name="Merchant S.S."/>
            <person name="Prochnik S.E."/>
            <person name="Vallon O."/>
            <person name="Harris E.H."/>
            <person name="Karpowicz S.J."/>
            <person name="Witman G.B."/>
            <person name="Terry A."/>
            <person name="Salamov A."/>
            <person name="Fritz-Laylin L.K."/>
            <person name="Marechal-Drouard L."/>
            <person name="Marshall W.F."/>
            <person name="Qu L.H."/>
            <person name="Nelson D.R."/>
            <person name="Sanderfoot A.A."/>
            <person name="Spalding M.H."/>
            <person name="Kapitonov V.V."/>
            <person name="Ren Q."/>
            <person name="Ferris P."/>
            <person name="Lindquist E."/>
            <person name="Shapiro H."/>
            <person name="Lucas S.M."/>
            <person name="Grimwood J."/>
            <person name="Schmutz J."/>
            <person name="Cardol P."/>
            <person name="Cerutti H."/>
            <person name="Chanfreau G."/>
            <person name="Chen C.L."/>
            <person name="Cognat V."/>
            <person name="Croft M.T."/>
            <person name="Dent R."/>
            <person name="Dutcher S."/>
            <person name="Fernandez E."/>
            <person name="Fukuzawa H."/>
            <person name="Gonzalez-Ballester D."/>
            <person name="Gonzalez-Halphen D."/>
            <person name="Hallmann A."/>
            <person name="Hanikenne M."/>
            <person name="Hippler M."/>
            <person name="Inwood W."/>
            <person name="Jabbari K."/>
            <person name="Kalanon M."/>
            <person name="Kuras R."/>
            <person name="Lefebvre P.A."/>
            <person name="Lemaire S.D."/>
            <person name="Lobanov A.V."/>
            <person name="Lohr M."/>
            <person name="Manuell A."/>
            <person name="Meier I."/>
            <person name="Mets L."/>
            <person name="Mittag M."/>
            <person name="Mittelmeier T."/>
            <person name="Moroney J.V."/>
            <person name="Moseley J."/>
            <person name="Napoli C."/>
            <person name="Nedelcu A.M."/>
            <person name="Niyogi K."/>
            <person name="Novoselov S.V."/>
            <person name="Paulsen I.T."/>
            <person name="Pazour G."/>
            <person name="Purton S."/>
            <person name="Ral J.P."/>
            <person name="Riano-Pachon D.M."/>
            <person name="Riekhof W."/>
            <person name="Rymarquis L."/>
            <person name="Schroda M."/>
            <person name="Stern D."/>
            <person name="Umen J."/>
            <person name="Willows R."/>
            <person name="Wilson N."/>
            <person name="Zimmer S.L."/>
            <person name="Allmer J."/>
            <person name="Balk J."/>
            <person name="Bisova K."/>
            <person name="Chen C.J."/>
            <person name="Elias M."/>
            <person name="Gendler K."/>
            <person name="Hauser C."/>
            <person name="Lamb M.R."/>
            <person name="Ledford H."/>
            <person name="Long J.C."/>
            <person name="Minagawa J."/>
            <person name="Page M.D."/>
            <person name="Pan J."/>
            <person name="Pootakham W."/>
            <person name="Roje S."/>
            <person name="Rose A."/>
            <person name="Stahlberg E."/>
            <person name="Terauchi A.M."/>
            <person name="Yang P."/>
            <person name="Ball S."/>
            <person name="Bowler C."/>
            <person name="Dieckmann C.L."/>
            <person name="Gladyshev V.N."/>
            <person name="Green P."/>
            <person name="Jorgensen R."/>
            <person name="Mayfield S."/>
            <person name="Mueller-Roeber B."/>
            <person name="Rajamani S."/>
            <person name="Sayre R.T."/>
            <person name="Brokstein P."/>
            <person name="Dubchak I."/>
            <person name="Goodstein D."/>
            <person name="Hornick L."/>
            <person name="Huang Y.W."/>
            <person name="Jhaveri J."/>
            <person name="Luo Y."/>
            <person name="Martinez D."/>
            <person name="Ngau W.C."/>
            <person name="Otillar B."/>
            <person name="Poliakov A."/>
            <person name="Porter A."/>
            <person name="Szajkowski L."/>
            <person name="Werner G."/>
            <person name="Zhou K."/>
            <person name="Grigoriev I.V."/>
            <person name="Rokhsar D.S."/>
            <person name="Grossman A.R."/>
        </authorList>
    </citation>
    <scope>NUCLEOTIDE SEQUENCE [LARGE SCALE GENOMIC DNA]</scope>
    <source>
        <strain evidence="7">CC-503</strain>
    </source>
</reference>
<dbReference type="AlphaFoldDB" id="A0A2K3DJ29"/>
<evidence type="ECO:0000313" key="7">
    <source>
        <dbReference type="Proteomes" id="UP000006906"/>
    </source>
</evidence>
<dbReference type="SMART" id="SM01332">
    <property type="entry name" value="Cyclin_C"/>
    <property type="match status" value="1"/>
</dbReference>
<dbReference type="ExpressionAtlas" id="A0A2K3DJ29">
    <property type="expression patterns" value="baseline and differential"/>
</dbReference>
<dbReference type="PaxDb" id="3055-EDP07109"/>
<keyword evidence="7" id="KW-1185">Reference proteome</keyword>
<feature type="domain" description="Cyclin-like" evidence="4">
    <location>
        <begin position="157"/>
        <end position="242"/>
    </location>
</feature>
<dbReference type="InterPro" id="IPR004367">
    <property type="entry name" value="Cyclin_C-dom"/>
</dbReference>
<dbReference type="GO" id="GO:0006357">
    <property type="term" value="P:regulation of transcription by RNA polymerase II"/>
    <property type="evidence" value="ECO:0007669"/>
    <property type="project" value="InterPro"/>
</dbReference>
<accession>A0A2K3DJ29</accession>
<feature type="domain" description="Cyclin-like" evidence="4">
    <location>
        <begin position="40"/>
        <end position="144"/>
    </location>
</feature>
<dbReference type="RefSeq" id="XP_001700855.2">
    <property type="nucleotide sequence ID" value="XM_001700803.2"/>
</dbReference>
<feature type="compositionally biased region" description="Basic residues" evidence="3">
    <location>
        <begin position="422"/>
        <end position="451"/>
    </location>
</feature>
<dbReference type="Proteomes" id="UP000006906">
    <property type="component" value="Chromosome 7"/>
</dbReference>
<gene>
    <name evidence="6" type="ORF">CHLRE_07g321650v5</name>
</gene>
<dbReference type="InterPro" id="IPR036915">
    <property type="entry name" value="Cyclin-like_sf"/>
</dbReference>
<evidence type="ECO:0000256" key="2">
    <source>
        <dbReference type="RuleBase" id="RU000383"/>
    </source>
</evidence>
<dbReference type="GeneID" id="5726593"/>
<proteinExistence type="inferred from homology"/>
<dbReference type="STRING" id="3055.A0A2K3DJ29"/>
<dbReference type="InterPro" id="IPR006671">
    <property type="entry name" value="Cyclin_N"/>
</dbReference>
<dbReference type="EMBL" id="CM008968">
    <property type="protein sequence ID" value="PNW80537.1"/>
    <property type="molecule type" value="Genomic_DNA"/>
</dbReference>
<evidence type="ECO:0008006" key="8">
    <source>
        <dbReference type="Google" id="ProtNLM"/>
    </source>
</evidence>
<dbReference type="InParanoid" id="A0A2K3DJ29"/>
<sequence length="524" mass="58460">MIYNNLDTFYLTDEELSNTPSRKHGVDEDTETTLRIFGCELIQEAGILLKCPQAVMATGQVLFQRFFCRKSMRDFNVRRMACACLFLATKLEESHRRTRDVLMVFDRINKRRDGSRSLPLLIPETKEYDIMKERVITYERILLKTFGFIIHCVHPHKFVNSFVHSLEGSDELQQLAWNMLNDSLRTTLCVRFKGHVVAAGAIYLAARRLQVPLPSNPAWWEAFKVPTDQMVEVVLALDALYQRPKAHYIEVNPEVLKQHQALSGLGNKQLTPAPDVGNDSPAVAQDSSVIRGGPDLASQQQGALPVAGTTAAPPGTAAEMLAAAVAAAQQRLQGSALATSINAAQAAAVAAAAQAAQAAAAAGAKPDPDTVSTLHQGGGGGPTVTGGQANGGGPATSAVEGGAVQSRKRSRSRERSQERNQRRSRSPSRSRSRSRDRHRNGSRRDHRSRSRDRRDRDRDRRDHRDHRDRDRDREREKERERRDGARDRERGRERGRDDRQERDGADRGDLPQPPPLPPRPDRRR</sequence>
<dbReference type="GO" id="GO:0005634">
    <property type="term" value="C:nucleus"/>
    <property type="evidence" value="ECO:0000318"/>
    <property type="project" value="GO_Central"/>
</dbReference>
<dbReference type="OMA" id="QEICMET"/>
<dbReference type="CDD" id="cd20533">
    <property type="entry name" value="CYCLIN_CCNL_rpt2"/>
    <property type="match status" value="1"/>
</dbReference>